<feature type="region of interest" description="Disordered" evidence="1">
    <location>
        <begin position="496"/>
        <end position="518"/>
    </location>
</feature>
<feature type="compositionally biased region" description="Basic and acidic residues" evidence="1">
    <location>
        <begin position="504"/>
        <end position="518"/>
    </location>
</feature>
<feature type="transmembrane region" description="Helical" evidence="2">
    <location>
        <begin position="189"/>
        <end position="207"/>
    </location>
</feature>
<feature type="transmembrane region" description="Helical" evidence="2">
    <location>
        <begin position="18"/>
        <end position="37"/>
    </location>
</feature>
<protein>
    <submittedName>
        <fullName evidence="3">DUF2142 domain-containing protein</fullName>
    </submittedName>
</protein>
<dbReference type="AlphaFoldDB" id="A0A7M1QY12"/>
<feature type="transmembrane region" description="Helical" evidence="2">
    <location>
        <begin position="416"/>
        <end position="435"/>
    </location>
</feature>
<feature type="transmembrane region" description="Helical" evidence="2">
    <location>
        <begin position="165"/>
        <end position="183"/>
    </location>
</feature>
<dbReference type="Pfam" id="PF09913">
    <property type="entry name" value="DUF2142"/>
    <property type="match status" value="1"/>
</dbReference>
<feature type="transmembrane region" description="Helical" evidence="2">
    <location>
        <begin position="133"/>
        <end position="158"/>
    </location>
</feature>
<accession>A0A7M1QY12</accession>
<feature type="transmembrane region" description="Helical" evidence="2">
    <location>
        <begin position="214"/>
        <end position="230"/>
    </location>
</feature>
<feature type="transmembrane region" description="Helical" evidence="2">
    <location>
        <begin position="324"/>
        <end position="346"/>
    </location>
</feature>
<dbReference type="RefSeq" id="WP_193326088.1">
    <property type="nucleotide sequence ID" value="NZ_CP053291.1"/>
</dbReference>
<dbReference type="EMBL" id="CP063213">
    <property type="protein sequence ID" value="QOR46215.1"/>
    <property type="molecule type" value="Genomic_DNA"/>
</dbReference>
<reference evidence="3 4" key="1">
    <citation type="submission" date="2020-10" db="EMBL/GenBank/DDBJ databases">
        <title>Trueperella pecoris sp. nov. isolated from bovine and porcine specimens.</title>
        <authorList>
            <person name="Schoenecker L."/>
            <person name="Schnydrig P."/>
            <person name="Brodard I."/>
            <person name="Thomann A."/>
            <person name="Hemphill A."/>
            <person name="Rodriguez-Campos S."/>
            <person name="Perreten V."/>
            <person name="Jores J."/>
            <person name="Kittl S."/>
        </authorList>
    </citation>
    <scope>NUCLEOTIDE SEQUENCE [LARGE SCALE GENOMIC DNA]</scope>
    <source>
        <strain evidence="3 4">15A0121</strain>
    </source>
</reference>
<feature type="transmembrane region" description="Helical" evidence="2">
    <location>
        <begin position="259"/>
        <end position="276"/>
    </location>
</feature>
<keyword evidence="2" id="KW-0472">Membrane</keyword>
<organism evidence="3 4">
    <name type="scientific">Trueperella pecoris</name>
    <dbReference type="NCBI Taxonomy" id="2733571"/>
    <lineage>
        <taxon>Bacteria</taxon>
        <taxon>Bacillati</taxon>
        <taxon>Actinomycetota</taxon>
        <taxon>Actinomycetes</taxon>
        <taxon>Actinomycetales</taxon>
        <taxon>Actinomycetaceae</taxon>
        <taxon>Trueperella</taxon>
    </lineage>
</organism>
<evidence type="ECO:0000313" key="3">
    <source>
        <dbReference type="EMBL" id="QOR46215.1"/>
    </source>
</evidence>
<evidence type="ECO:0000256" key="1">
    <source>
        <dbReference type="SAM" id="MobiDB-lite"/>
    </source>
</evidence>
<feature type="transmembrane region" description="Helical" evidence="2">
    <location>
        <begin position="358"/>
        <end position="380"/>
    </location>
</feature>
<feature type="transmembrane region" description="Helical" evidence="2">
    <location>
        <begin position="236"/>
        <end position="252"/>
    </location>
</feature>
<gene>
    <name evidence="3" type="ORF">INS88_03125</name>
</gene>
<dbReference type="InterPro" id="IPR018674">
    <property type="entry name" value="DUF2142_membrane"/>
</dbReference>
<feature type="transmembrane region" description="Helical" evidence="2">
    <location>
        <begin position="386"/>
        <end position="404"/>
    </location>
</feature>
<keyword evidence="2" id="KW-0812">Transmembrane</keyword>
<keyword evidence="2" id="KW-1133">Transmembrane helix</keyword>
<keyword evidence="4" id="KW-1185">Reference proteome</keyword>
<evidence type="ECO:0000256" key="2">
    <source>
        <dbReference type="SAM" id="Phobius"/>
    </source>
</evidence>
<proteinExistence type="predicted"/>
<dbReference type="Proteomes" id="UP000595053">
    <property type="component" value="Chromosome"/>
</dbReference>
<evidence type="ECO:0000313" key="4">
    <source>
        <dbReference type="Proteomes" id="UP000595053"/>
    </source>
</evidence>
<sequence>MNTTRKENATSSPRKQQLVAILFFISLIGTGFSWIMASPIGGSPDDDFHMGSIWCPRPAEESCQTAVINGVLNIKVPEPVALATECHAHKPDHAAVCPRPLSDDKEAFSARFDIASYPTAYYRFHHLLIQETVAGSILLMRAVNFFITVTLFAGIGALLEKNLRYPYLLAMAASWAPMGIYFLTSINPSSWAIAGTFAYATAMWGALSARDDKRRWALTALALVGALLSFGSRGDAAFYIFVVTAALFFAFAKKRCHRPQWILASVLSLVGIYLMMSGGQASNVVQASSVSSNPIAIALRTIVDLPRFFGGLVGYEFGPGWFDIPLSGTIVVLAIFVTGSFLFVGIRQGSWRKWMSALMVFGAMAGIPVLIIVAGAYPHLGPYQPRYILPLLAVLMFVLFASDGGIRLRPSLPQRIVLMTSLWLILSFTLHTILWRYVKGLGGVPPFNLDALVSWWWNVPISPMTTWLIGAASMAVTLLTGSYLARETLQLAQDGTQMSNDTSYRGEAESPERPLNER</sequence>
<name>A0A7M1QY12_9ACTO</name>
<feature type="transmembrane region" description="Helical" evidence="2">
    <location>
        <begin position="455"/>
        <end position="479"/>
    </location>
</feature>